<evidence type="ECO:0008006" key="3">
    <source>
        <dbReference type="Google" id="ProtNLM"/>
    </source>
</evidence>
<comment type="caution">
    <text evidence="1">The sequence shown here is derived from an EMBL/GenBank/DDBJ whole genome shotgun (WGS) entry which is preliminary data.</text>
</comment>
<sequence>MLRYYKHSEIDIEKWDQCVLKSENGLVYVTSWYLNIICPDWEALIEEREGEYYTIAPLLGQQKWGIKFHPKPPLVQQLGIVSIKPTTEHTLKEVVEFLKRKYLSFSYPISNTVAENIRDIEIQKCNNHILSLNRDYKTIFSTYRRDRKARIKQGQQQNISLHFTDNIDQLLELFQTEVTPKIVGGVSESSIEHIQSIAKYALKKQCGFILEALNNENKVISIGLFLKFKNRIIYLIAATTKEGKILQANSLLLDHVIATHAQKPLILDFEGSIVPGIADFYRSFGAEVEEYFLLMHIHSLGKLLFKIKSIFHK</sequence>
<organism evidence="1 2">
    <name type="scientific">Fulvivirga imtechensis AK7</name>
    <dbReference type="NCBI Taxonomy" id="1237149"/>
    <lineage>
        <taxon>Bacteria</taxon>
        <taxon>Pseudomonadati</taxon>
        <taxon>Bacteroidota</taxon>
        <taxon>Cytophagia</taxon>
        <taxon>Cytophagales</taxon>
        <taxon>Fulvivirgaceae</taxon>
        <taxon>Fulvivirga</taxon>
    </lineage>
</organism>
<reference evidence="1 2" key="1">
    <citation type="submission" date="2012-12" db="EMBL/GenBank/DDBJ databases">
        <title>Genome assembly of Fulvivirga imtechensis AK7.</title>
        <authorList>
            <person name="Nupur N."/>
            <person name="Khatri I."/>
            <person name="Kumar R."/>
            <person name="Subramanian S."/>
            <person name="Pinnaka A."/>
        </authorList>
    </citation>
    <scope>NUCLEOTIDE SEQUENCE [LARGE SCALE GENOMIC DNA]</scope>
    <source>
        <strain evidence="1 2">AK7</strain>
    </source>
</reference>
<dbReference type="AlphaFoldDB" id="L8JNH6"/>
<dbReference type="Gene3D" id="3.40.630.30">
    <property type="match status" value="1"/>
</dbReference>
<dbReference type="eggNOG" id="COG5653">
    <property type="taxonomic scope" value="Bacteria"/>
</dbReference>
<dbReference type="EMBL" id="AMZN01000055">
    <property type="protein sequence ID" value="ELR70380.1"/>
    <property type="molecule type" value="Genomic_DNA"/>
</dbReference>
<proteinExistence type="predicted"/>
<dbReference type="STRING" id="1237149.C900_04065"/>
<dbReference type="InterPro" id="IPR016181">
    <property type="entry name" value="Acyl_CoA_acyltransferase"/>
</dbReference>
<dbReference type="SUPFAM" id="SSF55729">
    <property type="entry name" value="Acyl-CoA N-acyltransferases (Nat)"/>
    <property type="match status" value="1"/>
</dbReference>
<evidence type="ECO:0000313" key="1">
    <source>
        <dbReference type="EMBL" id="ELR70380.1"/>
    </source>
</evidence>
<accession>L8JNH6</accession>
<dbReference type="Proteomes" id="UP000011135">
    <property type="component" value="Unassembled WGS sequence"/>
</dbReference>
<name>L8JNH6_9BACT</name>
<protein>
    <recommendedName>
        <fullName evidence="3">BioF2-like acetyltransferase domain-containing protein</fullName>
    </recommendedName>
</protein>
<gene>
    <name evidence="1" type="ORF">C900_04065</name>
</gene>
<evidence type="ECO:0000313" key="2">
    <source>
        <dbReference type="Proteomes" id="UP000011135"/>
    </source>
</evidence>
<keyword evidence="2" id="KW-1185">Reference proteome</keyword>